<sequence>MPDEQAERVERQVRELLAGTIGVLDAAGVRDEALAILRPSRGFSVFRTAEAMVPAGRAWRLGVLLLDRSGSLFATGSVTRAVEPGRVTNQSPAAELRRAARRTASRGPFARGDVVNFGFVPLAVDAGSLRAGSGPLALVDGSVLVRWGGADGQGVSTLDAYLADRVSLLTAD</sequence>
<organism evidence="1 2">
    <name type="scientific">Lacisediminihabitans profunda</name>
    <dbReference type="NCBI Taxonomy" id="2594790"/>
    <lineage>
        <taxon>Bacteria</taxon>
        <taxon>Bacillati</taxon>
        <taxon>Actinomycetota</taxon>
        <taxon>Actinomycetes</taxon>
        <taxon>Micrococcales</taxon>
        <taxon>Microbacteriaceae</taxon>
        <taxon>Lacisediminihabitans</taxon>
    </lineage>
</organism>
<name>A0A5C8UJA5_9MICO</name>
<proteinExistence type="predicted"/>
<reference evidence="1 2" key="1">
    <citation type="submission" date="2019-08" db="EMBL/GenBank/DDBJ databases">
        <title>Bacterial whole genome sequence for Glaciihabitans sp. CHu50b-6-2.</title>
        <authorList>
            <person name="Jin L."/>
        </authorList>
    </citation>
    <scope>NUCLEOTIDE SEQUENCE [LARGE SCALE GENOMIC DNA]</scope>
    <source>
        <strain evidence="1 2">CHu50b-6-2</strain>
    </source>
</reference>
<accession>A0A5C8UJA5</accession>
<comment type="caution">
    <text evidence="1">The sequence shown here is derived from an EMBL/GenBank/DDBJ whole genome shotgun (WGS) entry which is preliminary data.</text>
</comment>
<evidence type="ECO:0000313" key="2">
    <source>
        <dbReference type="Proteomes" id="UP000321379"/>
    </source>
</evidence>
<dbReference type="AlphaFoldDB" id="A0A5C8UJA5"/>
<protein>
    <submittedName>
        <fullName evidence="1">Uncharacterized protein</fullName>
    </submittedName>
</protein>
<keyword evidence="2" id="KW-1185">Reference proteome</keyword>
<dbReference type="Proteomes" id="UP000321379">
    <property type="component" value="Unassembled WGS sequence"/>
</dbReference>
<dbReference type="RefSeq" id="WP_147785165.1">
    <property type="nucleotide sequence ID" value="NZ_VRMG01000016.1"/>
</dbReference>
<gene>
    <name evidence="1" type="ORF">FVP33_18450</name>
</gene>
<evidence type="ECO:0000313" key="1">
    <source>
        <dbReference type="EMBL" id="TXN28124.1"/>
    </source>
</evidence>
<dbReference type="EMBL" id="VRMG01000016">
    <property type="protein sequence ID" value="TXN28124.1"/>
    <property type="molecule type" value="Genomic_DNA"/>
</dbReference>